<dbReference type="InterPro" id="IPR029787">
    <property type="entry name" value="Nucleotide_cyclase"/>
</dbReference>
<evidence type="ECO:0000256" key="9">
    <source>
        <dbReference type="SAM" id="MobiDB-lite"/>
    </source>
</evidence>
<protein>
    <recommendedName>
        <fullName evidence="10">Type II secretion system protein GspC N-terminal domain-containing protein</fullName>
    </recommendedName>
</protein>
<accession>A0A1J5R6K3</accession>
<keyword evidence="8" id="KW-0472">Membrane</keyword>
<reference evidence="11" key="1">
    <citation type="submission" date="2016-10" db="EMBL/GenBank/DDBJ databases">
        <title>Sequence of Gallionella enrichment culture.</title>
        <authorList>
            <person name="Poehlein A."/>
            <person name="Muehling M."/>
            <person name="Daniel R."/>
        </authorList>
    </citation>
    <scope>NUCLEOTIDE SEQUENCE</scope>
</reference>
<keyword evidence="6" id="KW-0653">Protein transport</keyword>
<dbReference type="InterPro" id="IPR024961">
    <property type="entry name" value="T2SS_GspC_N"/>
</dbReference>
<evidence type="ECO:0000256" key="5">
    <source>
        <dbReference type="ARBA" id="ARBA00022692"/>
    </source>
</evidence>
<keyword evidence="7" id="KW-1133">Transmembrane helix</keyword>
<dbReference type="GO" id="GO:0015031">
    <property type="term" value="P:protein transport"/>
    <property type="evidence" value="ECO:0007669"/>
    <property type="project" value="UniProtKB-KW"/>
</dbReference>
<evidence type="ECO:0000256" key="2">
    <source>
        <dbReference type="ARBA" id="ARBA00022448"/>
    </source>
</evidence>
<dbReference type="AlphaFoldDB" id="A0A1J5R6K3"/>
<evidence type="ECO:0000256" key="7">
    <source>
        <dbReference type="ARBA" id="ARBA00022989"/>
    </source>
</evidence>
<name>A0A1J5R6K3_9ZZZZ</name>
<feature type="region of interest" description="Disordered" evidence="9">
    <location>
        <begin position="156"/>
        <end position="208"/>
    </location>
</feature>
<evidence type="ECO:0000256" key="6">
    <source>
        <dbReference type="ARBA" id="ARBA00022927"/>
    </source>
</evidence>
<comment type="caution">
    <text evidence="11">The sequence shown here is derived from an EMBL/GenBank/DDBJ whole genome shotgun (WGS) entry which is preliminary data.</text>
</comment>
<organism evidence="11">
    <name type="scientific">mine drainage metagenome</name>
    <dbReference type="NCBI Taxonomy" id="410659"/>
    <lineage>
        <taxon>unclassified sequences</taxon>
        <taxon>metagenomes</taxon>
        <taxon>ecological metagenomes</taxon>
    </lineage>
</organism>
<evidence type="ECO:0000256" key="8">
    <source>
        <dbReference type="ARBA" id="ARBA00023136"/>
    </source>
</evidence>
<evidence type="ECO:0000313" key="11">
    <source>
        <dbReference type="EMBL" id="OIQ91614.1"/>
    </source>
</evidence>
<evidence type="ECO:0000256" key="1">
    <source>
        <dbReference type="ARBA" id="ARBA00004533"/>
    </source>
</evidence>
<dbReference type="EMBL" id="MLJW01000254">
    <property type="protein sequence ID" value="OIQ91614.1"/>
    <property type="molecule type" value="Genomic_DNA"/>
</dbReference>
<proteinExistence type="predicted"/>
<dbReference type="GO" id="GO:0005886">
    <property type="term" value="C:plasma membrane"/>
    <property type="evidence" value="ECO:0007669"/>
    <property type="project" value="UniProtKB-SubCell"/>
</dbReference>
<dbReference type="Pfam" id="PF11356">
    <property type="entry name" value="T2SSC"/>
    <property type="match status" value="1"/>
</dbReference>
<feature type="domain" description="Type II secretion system protein GspC N-terminal" evidence="10">
    <location>
        <begin position="33"/>
        <end position="154"/>
    </location>
</feature>
<dbReference type="SUPFAM" id="SSF55073">
    <property type="entry name" value="Nucleotide cyclase"/>
    <property type="match status" value="1"/>
</dbReference>
<evidence type="ECO:0000256" key="4">
    <source>
        <dbReference type="ARBA" id="ARBA00022519"/>
    </source>
</evidence>
<evidence type="ECO:0000259" key="10">
    <source>
        <dbReference type="Pfam" id="PF11356"/>
    </source>
</evidence>
<comment type="subcellular location">
    <subcellularLocation>
        <location evidence="1">Cell inner membrane</location>
    </subcellularLocation>
</comment>
<keyword evidence="3" id="KW-1003">Cell membrane</keyword>
<keyword evidence="4" id="KW-0997">Cell inner membrane</keyword>
<sequence length="208" mass="21259">MFKFSRLSPAADMVSDTPSATSLRLAWLAALVLAFACAASAGYWGLRLLARPEQVPADAQDVGRLDAESLAAAAPRLFGRAVAARQQEPVAPARFRLWGVIGGGTQAGSALIGVDGKPPRAIAVGDAVAPGVRLESTAYGEAVLVQGGVRLALKLQPTPGRPSPPATVTAPSYALPQAVDAQESPAPAPTVPSFTPSLAPSSVPRPPR</sequence>
<gene>
    <name evidence="11" type="ORF">GALL_264750</name>
</gene>
<keyword evidence="2" id="KW-0813">Transport</keyword>
<evidence type="ECO:0000256" key="3">
    <source>
        <dbReference type="ARBA" id="ARBA00022475"/>
    </source>
</evidence>
<keyword evidence="5" id="KW-0812">Transmembrane</keyword>